<name>A0A7J6AI27_AMEME</name>
<keyword evidence="2" id="KW-1185">Reference proteome</keyword>
<dbReference type="AlphaFoldDB" id="A0A7J6AI27"/>
<comment type="caution">
    <text evidence="1">The sequence shown here is derived from an EMBL/GenBank/DDBJ whole genome shotgun (WGS) entry which is preliminary data.</text>
</comment>
<evidence type="ECO:0000313" key="2">
    <source>
        <dbReference type="Proteomes" id="UP000593565"/>
    </source>
</evidence>
<dbReference type="Proteomes" id="UP000593565">
    <property type="component" value="Unassembled WGS sequence"/>
</dbReference>
<sequence>MQIIKQNQLCNHDLSRTLRRESIRAPHAQLEVTRTDDHLTLCIVVTICHETQRSHLQQRDVARRVAAIYSNKEAGQNQCRRHEMGGAR</sequence>
<protein>
    <submittedName>
        <fullName evidence="1">Uncharacterized protein</fullName>
    </submittedName>
</protein>
<evidence type="ECO:0000313" key="1">
    <source>
        <dbReference type="EMBL" id="KAF4082595.1"/>
    </source>
</evidence>
<accession>A0A7J6AI27</accession>
<reference evidence="1 2" key="1">
    <citation type="submission" date="2020-02" db="EMBL/GenBank/DDBJ databases">
        <title>A chromosome-scale genome assembly of the black bullhead catfish (Ameiurus melas).</title>
        <authorList>
            <person name="Wen M."/>
            <person name="Zham M."/>
            <person name="Cabau C."/>
            <person name="Klopp C."/>
            <person name="Donnadieu C."/>
            <person name="Roques C."/>
            <person name="Bouchez O."/>
            <person name="Lampietro C."/>
            <person name="Jouanno E."/>
            <person name="Herpin A."/>
            <person name="Louis A."/>
            <person name="Berthelot C."/>
            <person name="Parey E."/>
            <person name="Roest-Crollius H."/>
            <person name="Braasch I."/>
            <person name="Postlethwait J."/>
            <person name="Robinson-Rechavi M."/>
            <person name="Echchiki A."/>
            <person name="Begum T."/>
            <person name="Montfort J."/>
            <person name="Schartl M."/>
            <person name="Bobe J."/>
            <person name="Guiguen Y."/>
        </authorList>
    </citation>
    <scope>NUCLEOTIDE SEQUENCE [LARGE SCALE GENOMIC DNA]</scope>
    <source>
        <strain evidence="1">M_S1</strain>
        <tissue evidence="1">Blood</tissue>
    </source>
</reference>
<gene>
    <name evidence="1" type="ORF">AMELA_G00153380</name>
</gene>
<proteinExistence type="predicted"/>
<dbReference type="EMBL" id="JAAGNN010000012">
    <property type="protein sequence ID" value="KAF4082595.1"/>
    <property type="molecule type" value="Genomic_DNA"/>
</dbReference>
<organism evidence="1 2">
    <name type="scientific">Ameiurus melas</name>
    <name type="common">Black bullhead</name>
    <name type="synonym">Silurus melas</name>
    <dbReference type="NCBI Taxonomy" id="219545"/>
    <lineage>
        <taxon>Eukaryota</taxon>
        <taxon>Metazoa</taxon>
        <taxon>Chordata</taxon>
        <taxon>Craniata</taxon>
        <taxon>Vertebrata</taxon>
        <taxon>Euteleostomi</taxon>
        <taxon>Actinopterygii</taxon>
        <taxon>Neopterygii</taxon>
        <taxon>Teleostei</taxon>
        <taxon>Ostariophysi</taxon>
        <taxon>Siluriformes</taxon>
        <taxon>Ictaluridae</taxon>
        <taxon>Ameiurus</taxon>
    </lineage>
</organism>